<name>A0A8H6RQD6_9PEZI</name>
<gene>
    <name evidence="1" type="ORF">HII31_03480</name>
</gene>
<organism evidence="1 2">
    <name type="scientific">Pseudocercospora fuligena</name>
    <dbReference type="NCBI Taxonomy" id="685502"/>
    <lineage>
        <taxon>Eukaryota</taxon>
        <taxon>Fungi</taxon>
        <taxon>Dikarya</taxon>
        <taxon>Ascomycota</taxon>
        <taxon>Pezizomycotina</taxon>
        <taxon>Dothideomycetes</taxon>
        <taxon>Dothideomycetidae</taxon>
        <taxon>Mycosphaerellales</taxon>
        <taxon>Mycosphaerellaceae</taxon>
        <taxon>Pseudocercospora</taxon>
    </lineage>
</organism>
<dbReference type="Proteomes" id="UP000660729">
    <property type="component" value="Unassembled WGS sequence"/>
</dbReference>
<reference evidence="1" key="1">
    <citation type="submission" date="2020-04" db="EMBL/GenBank/DDBJ databases">
        <title>Draft genome resource of the tomato pathogen Pseudocercospora fuligena.</title>
        <authorList>
            <person name="Zaccaron A."/>
        </authorList>
    </citation>
    <scope>NUCLEOTIDE SEQUENCE</scope>
    <source>
        <strain evidence="1">PF001</strain>
    </source>
</reference>
<sequence length="514" mass="58172">MRLQRRPLLWLVVTCLVLLTLSTLRLRNLQRATSWQSVLTDNQHELPGHGKQKLHMLMPATQSSVDLCKTILTGSMLSYPAPTLLAWNGTYHDDRFMGGGSHIAKIYGVRDYLQGLDAASDDDLLLVIDAYDVWFQLPPEILISRYHAINAAANRRLAARLGNAAEVERITQSIIFGASKRCTPNQLQTVACYPIPDSPVPKDMYGSNTDTTLGRNMFSSFRPRFLCAGWMIGRVADMRRMFQRASEKTESTGVDEWDNGSLLSDLLYSGSDQSIFNTLLGEQEFQREVMRRRHLTWPQRLQGQSKVKGTRIDGVEIEDLLNPSFVHQPMEHKDGRPDEFGIGVDYFSELVQQTINSDGDLHYLRHGENVSAQLQNRHQMFDCSYKVDGTMPQDIQSSIPPVSGVKWEEVPLLTNLCFNSIPVMIHHNGAKVDRILKWEDTWMQPYASLLLDKIQGFAGSEKHSTSETPTNGAFLPDGTHLSWRELCPEQYDWELFRGTVQSHNYTPSGAAQET</sequence>
<dbReference type="OrthoDB" id="422736at2759"/>
<evidence type="ECO:0000313" key="2">
    <source>
        <dbReference type="Proteomes" id="UP000660729"/>
    </source>
</evidence>
<dbReference type="EMBL" id="JABCIY010000041">
    <property type="protein sequence ID" value="KAF7195274.1"/>
    <property type="molecule type" value="Genomic_DNA"/>
</dbReference>
<dbReference type="CDD" id="cd22997">
    <property type="entry name" value="GT_LH"/>
    <property type="match status" value="1"/>
</dbReference>
<dbReference type="AlphaFoldDB" id="A0A8H6RQD6"/>
<keyword evidence="2" id="KW-1185">Reference proteome</keyword>
<protein>
    <submittedName>
        <fullName evidence="1">Uncharacterized protein</fullName>
    </submittedName>
</protein>
<proteinExistence type="predicted"/>
<comment type="caution">
    <text evidence="1">The sequence shown here is derived from an EMBL/GenBank/DDBJ whole genome shotgun (WGS) entry which is preliminary data.</text>
</comment>
<dbReference type="PANTHER" id="PTHR36587:SF2">
    <property type="entry name" value="EXPRESSION SITE-ASSOCIATED GENE 3 (ESAG3)-LIKE PROTEIN"/>
    <property type="match status" value="1"/>
</dbReference>
<evidence type="ECO:0000313" key="1">
    <source>
        <dbReference type="EMBL" id="KAF7195274.1"/>
    </source>
</evidence>
<dbReference type="PANTHER" id="PTHR36587">
    <property type="entry name" value="EXPRESSION SITE-ASSOCIATED GENE 3 (ESAG3)-LIKE PROTEIN"/>
    <property type="match status" value="1"/>
</dbReference>
<accession>A0A8H6RQD6</accession>